<dbReference type="InterPro" id="IPR008201">
    <property type="entry name" value="HepT-like"/>
</dbReference>
<proteinExistence type="predicted"/>
<organism evidence="6 7">
    <name type="scientific">Roseofilum capinflatum BLCC-M114</name>
    <dbReference type="NCBI Taxonomy" id="3022440"/>
    <lineage>
        <taxon>Bacteria</taxon>
        <taxon>Bacillati</taxon>
        <taxon>Cyanobacteriota</taxon>
        <taxon>Cyanophyceae</taxon>
        <taxon>Desertifilales</taxon>
        <taxon>Desertifilaceae</taxon>
        <taxon>Roseofilum</taxon>
        <taxon>Roseofilum capinflatum</taxon>
    </lineage>
</organism>
<dbReference type="EMBL" id="JAQOSO010000055">
    <property type="protein sequence ID" value="MDJ1174544.1"/>
    <property type="molecule type" value="Genomic_DNA"/>
</dbReference>
<protein>
    <submittedName>
        <fullName evidence="6">DUF86 domain-containing protein</fullName>
    </submittedName>
</protein>
<dbReference type="Proteomes" id="UP001235849">
    <property type="component" value="Unassembled WGS sequence"/>
</dbReference>
<keyword evidence="3" id="KW-0540">Nuclease</keyword>
<dbReference type="Pfam" id="PF01934">
    <property type="entry name" value="HepT-like"/>
    <property type="match status" value="1"/>
</dbReference>
<keyword evidence="7" id="KW-1185">Reference proteome</keyword>
<accession>A0ABT7B7F1</accession>
<reference evidence="6 7" key="1">
    <citation type="submission" date="2023-01" db="EMBL/GenBank/DDBJ databases">
        <title>Novel diversity within Roseofilum (Cyanobacteria; Desertifilaceae) from marine benthic mats with descriptions of four novel species.</title>
        <authorList>
            <person name="Wang Y."/>
            <person name="Berthold D.E."/>
            <person name="Hu J."/>
            <person name="Lefler F.W."/>
            <person name="Laughinghouse H.D. IV."/>
        </authorList>
    </citation>
    <scope>NUCLEOTIDE SEQUENCE [LARGE SCALE GENOMIC DNA]</scope>
    <source>
        <strain evidence="6 7">BLCC-M114</strain>
    </source>
</reference>
<dbReference type="PANTHER" id="PTHR34139">
    <property type="entry name" value="UPF0331 PROTEIN MJ0127"/>
    <property type="match status" value="1"/>
</dbReference>
<keyword evidence="4" id="KW-0547">Nucleotide-binding</keyword>
<gene>
    <name evidence="6" type="ORF">PMG25_10625</name>
</gene>
<dbReference type="RefSeq" id="WP_283766871.1">
    <property type="nucleotide sequence ID" value="NZ_JAQOSO010000055.1"/>
</dbReference>
<sequence>MNRDLSYLLDIYQYGQDVVEFVQGMDEASFAADTITQRAVIYSVTVMGEATKKLSPEFRAQNPQIPWKKIAGMRDKCVHDYRQINSYRVWEIIQTSIPELLQSLEALLPTEDQV</sequence>
<evidence type="ECO:0000256" key="4">
    <source>
        <dbReference type="ARBA" id="ARBA00022741"/>
    </source>
</evidence>
<evidence type="ECO:0000256" key="1">
    <source>
        <dbReference type="ARBA" id="ARBA00022553"/>
    </source>
</evidence>
<name>A0ABT7B7F1_9CYAN</name>
<evidence type="ECO:0000313" key="6">
    <source>
        <dbReference type="EMBL" id="MDJ1174544.1"/>
    </source>
</evidence>
<keyword evidence="2" id="KW-1277">Toxin-antitoxin system</keyword>
<evidence type="ECO:0000256" key="5">
    <source>
        <dbReference type="ARBA" id="ARBA00022801"/>
    </source>
</evidence>
<evidence type="ECO:0000313" key="7">
    <source>
        <dbReference type="Proteomes" id="UP001235849"/>
    </source>
</evidence>
<comment type="caution">
    <text evidence="6">The sequence shown here is derived from an EMBL/GenBank/DDBJ whole genome shotgun (WGS) entry which is preliminary data.</text>
</comment>
<keyword evidence="1" id="KW-0597">Phosphoprotein</keyword>
<evidence type="ECO:0000256" key="2">
    <source>
        <dbReference type="ARBA" id="ARBA00022649"/>
    </source>
</evidence>
<evidence type="ECO:0000256" key="3">
    <source>
        <dbReference type="ARBA" id="ARBA00022722"/>
    </source>
</evidence>
<dbReference type="PANTHER" id="PTHR34139:SF1">
    <property type="entry name" value="RNASE MJ1380-RELATED"/>
    <property type="match status" value="1"/>
</dbReference>
<keyword evidence="5" id="KW-0378">Hydrolase</keyword>
<dbReference type="InterPro" id="IPR051813">
    <property type="entry name" value="HepT_RNase_toxin"/>
</dbReference>